<dbReference type="InterPro" id="IPR037167">
    <property type="entry name" value="Peptidase_S11_C_sf"/>
</dbReference>
<dbReference type="PRINTS" id="PR00725">
    <property type="entry name" value="DADACBPTASE1"/>
</dbReference>
<evidence type="ECO:0000256" key="11">
    <source>
        <dbReference type="ARBA" id="ARBA00023316"/>
    </source>
</evidence>
<comment type="caution">
    <text evidence="18">The sequence shown here is derived from an EMBL/GenBank/DDBJ whole genome shotgun (WGS) entry which is preliminary data.</text>
</comment>
<feature type="domain" description="Peptidase S11 D-Ala-D-Ala carboxypeptidase A C-terminal" evidence="17">
    <location>
        <begin position="275"/>
        <end position="365"/>
    </location>
</feature>
<dbReference type="InterPro" id="IPR018044">
    <property type="entry name" value="Peptidase_S11"/>
</dbReference>
<evidence type="ECO:0000259" key="17">
    <source>
        <dbReference type="SMART" id="SM00936"/>
    </source>
</evidence>
<keyword evidence="9" id="KW-0133">Cell shape</keyword>
<gene>
    <name evidence="18" type="ORF">DEH80_11310</name>
</gene>
<keyword evidence="6" id="KW-0645">Protease</keyword>
<dbReference type="SUPFAM" id="SSF69189">
    <property type="entry name" value="Penicillin-binding protein associated domain"/>
    <property type="match status" value="1"/>
</dbReference>
<keyword evidence="10" id="KW-0573">Peptidoglycan synthesis</keyword>
<feature type="chain" id="PRO_5016842332" description="serine-type D-Ala-D-Ala carboxypeptidase" evidence="16">
    <location>
        <begin position="24"/>
        <end position="382"/>
    </location>
</feature>
<evidence type="ECO:0000256" key="1">
    <source>
        <dbReference type="ARBA" id="ARBA00003217"/>
    </source>
</evidence>
<feature type="binding site" evidence="14">
    <location>
        <position position="225"/>
    </location>
    <ligand>
        <name>substrate</name>
    </ligand>
</feature>
<dbReference type="PANTHER" id="PTHR21581">
    <property type="entry name" value="D-ALANYL-D-ALANINE CARBOXYPEPTIDASE"/>
    <property type="match status" value="1"/>
</dbReference>
<name>A0A363UK19_9GAMM</name>
<evidence type="ECO:0000256" key="15">
    <source>
        <dbReference type="RuleBase" id="RU004016"/>
    </source>
</evidence>
<dbReference type="Pfam" id="PF00768">
    <property type="entry name" value="Peptidase_S11"/>
    <property type="match status" value="1"/>
</dbReference>
<proteinExistence type="inferred from homology"/>
<keyword evidence="7 16" id="KW-0732">Signal</keyword>
<evidence type="ECO:0000256" key="2">
    <source>
        <dbReference type="ARBA" id="ARBA00004752"/>
    </source>
</evidence>
<dbReference type="EMBL" id="QEQK01000009">
    <property type="protein sequence ID" value="PWN55744.1"/>
    <property type="molecule type" value="Genomic_DNA"/>
</dbReference>
<evidence type="ECO:0000256" key="9">
    <source>
        <dbReference type="ARBA" id="ARBA00022960"/>
    </source>
</evidence>
<evidence type="ECO:0000256" key="6">
    <source>
        <dbReference type="ARBA" id="ARBA00022670"/>
    </source>
</evidence>
<evidence type="ECO:0000256" key="13">
    <source>
        <dbReference type="PIRSR" id="PIRSR618044-1"/>
    </source>
</evidence>
<dbReference type="InterPro" id="IPR015956">
    <property type="entry name" value="Peniciliin-bd_prot_C_sf"/>
</dbReference>
<dbReference type="SUPFAM" id="SSF56601">
    <property type="entry name" value="beta-lactamase/transpeptidase-like"/>
    <property type="match status" value="1"/>
</dbReference>
<dbReference type="Pfam" id="PF07943">
    <property type="entry name" value="PBP5_C"/>
    <property type="match status" value="1"/>
</dbReference>
<evidence type="ECO:0000313" key="18">
    <source>
        <dbReference type="EMBL" id="PWN55744.1"/>
    </source>
</evidence>
<dbReference type="EC" id="3.4.16.4" evidence="4"/>
<evidence type="ECO:0000256" key="8">
    <source>
        <dbReference type="ARBA" id="ARBA00022801"/>
    </source>
</evidence>
<dbReference type="AlphaFoldDB" id="A0A363UK19"/>
<organism evidence="18 19">
    <name type="scientific">Abyssibacter profundi</name>
    <dbReference type="NCBI Taxonomy" id="2182787"/>
    <lineage>
        <taxon>Bacteria</taxon>
        <taxon>Pseudomonadati</taxon>
        <taxon>Pseudomonadota</taxon>
        <taxon>Gammaproteobacteria</taxon>
        <taxon>Chromatiales</taxon>
        <taxon>Oceanococcaceae</taxon>
        <taxon>Abyssibacter</taxon>
    </lineage>
</organism>
<comment type="function">
    <text evidence="1">Removes C-terminal D-alanyl residues from sugar-peptide cell wall precursors.</text>
</comment>
<dbReference type="OrthoDB" id="9795979at2"/>
<evidence type="ECO:0000256" key="5">
    <source>
        <dbReference type="ARBA" id="ARBA00022645"/>
    </source>
</evidence>
<comment type="catalytic activity">
    <reaction evidence="12">
        <text>Preferential cleavage: (Ac)2-L-Lys-D-Ala-|-D-Ala. Also transpeptidation of peptidyl-alanyl moieties that are N-acyl substituents of D-alanine.</text>
        <dbReference type="EC" id="3.4.16.4"/>
    </reaction>
</comment>
<dbReference type="InterPro" id="IPR001967">
    <property type="entry name" value="Peptidase_S11_N"/>
</dbReference>
<dbReference type="Proteomes" id="UP000251800">
    <property type="component" value="Unassembled WGS sequence"/>
</dbReference>
<comment type="pathway">
    <text evidence="2">Cell wall biogenesis; peptidoglycan biosynthesis.</text>
</comment>
<evidence type="ECO:0000256" key="3">
    <source>
        <dbReference type="ARBA" id="ARBA00007164"/>
    </source>
</evidence>
<protein>
    <recommendedName>
        <fullName evidence="4">serine-type D-Ala-D-Ala carboxypeptidase</fullName>
        <ecNumber evidence="4">3.4.16.4</ecNumber>
    </recommendedName>
</protein>
<feature type="active site" description="Proton acceptor" evidence="13">
    <location>
        <position position="66"/>
    </location>
</feature>
<dbReference type="GO" id="GO:0071555">
    <property type="term" value="P:cell wall organization"/>
    <property type="evidence" value="ECO:0007669"/>
    <property type="project" value="UniProtKB-KW"/>
</dbReference>
<evidence type="ECO:0000313" key="19">
    <source>
        <dbReference type="Proteomes" id="UP000251800"/>
    </source>
</evidence>
<dbReference type="GO" id="GO:0006508">
    <property type="term" value="P:proteolysis"/>
    <property type="evidence" value="ECO:0007669"/>
    <property type="project" value="UniProtKB-KW"/>
</dbReference>
<dbReference type="PANTHER" id="PTHR21581:SF6">
    <property type="entry name" value="TRAFFICKING PROTEIN PARTICLE COMPLEX SUBUNIT 12"/>
    <property type="match status" value="1"/>
</dbReference>
<dbReference type="UniPathway" id="UPA00219"/>
<dbReference type="InterPro" id="IPR012338">
    <property type="entry name" value="Beta-lactam/transpept-like"/>
</dbReference>
<keyword evidence="5 18" id="KW-0121">Carboxypeptidase</keyword>
<evidence type="ECO:0000256" key="7">
    <source>
        <dbReference type="ARBA" id="ARBA00022729"/>
    </source>
</evidence>
<evidence type="ECO:0000256" key="14">
    <source>
        <dbReference type="PIRSR" id="PIRSR618044-2"/>
    </source>
</evidence>
<comment type="similarity">
    <text evidence="3 15">Belongs to the peptidase S11 family.</text>
</comment>
<dbReference type="SMART" id="SM00936">
    <property type="entry name" value="PBP5_C"/>
    <property type="match status" value="1"/>
</dbReference>
<sequence>MRSLLIFVAPLLLGLAQTTVALAAAMPTPEPPSFDATSYLLVDFHSGQELAARDPDMRVEPASITKLMTSYIAFSEIQKGNLSLEEEVTISETAWRTGGSRMFVEVGSAVTVENLLRGIIIQSGNDASVALAEHIAGSESAFAEWMNSYARDLGMTGSNFVNATGWPHADHYVTARDIATLAKSLIDNFPEHYALYSEKVFEYNSIKQYNRNKLLWRDDSVDGLKTGHTESAGYCLVSSAERDGMRLISVVLGTGSESARASASQSLLNYGFRFFDTRRLYEAGEPITTVRPWKGAFDALDLGVENDLYVTVPRGRIGDIVVQPDVADQLIAPIQGGTVLGELHIGLDGERIASEPLVALRDVPKGGLWRQLVDEVRLLIAR</sequence>
<evidence type="ECO:0000256" key="10">
    <source>
        <dbReference type="ARBA" id="ARBA00022984"/>
    </source>
</evidence>
<dbReference type="GO" id="GO:0008360">
    <property type="term" value="P:regulation of cell shape"/>
    <property type="evidence" value="ECO:0007669"/>
    <property type="project" value="UniProtKB-KW"/>
</dbReference>
<feature type="signal peptide" evidence="16">
    <location>
        <begin position="1"/>
        <end position="23"/>
    </location>
</feature>
<evidence type="ECO:0000256" key="12">
    <source>
        <dbReference type="ARBA" id="ARBA00034000"/>
    </source>
</evidence>
<keyword evidence="19" id="KW-1185">Reference proteome</keyword>
<dbReference type="GO" id="GO:0009002">
    <property type="term" value="F:serine-type D-Ala-D-Ala carboxypeptidase activity"/>
    <property type="evidence" value="ECO:0007669"/>
    <property type="project" value="UniProtKB-EC"/>
</dbReference>
<evidence type="ECO:0000256" key="4">
    <source>
        <dbReference type="ARBA" id="ARBA00012448"/>
    </source>
</evidence>
<keyword evidence="8 18" id="KW-0378">Hydrolase</keyword>
<feature type="active site" evidence="13">
    <location>
        <position position="123"/>
    </location>
</feature>
<dbReference type="GO" id="GO:0009252">
    <property type="term" value="P:peptidoglycan biosynthetic process"/>
    <property type="evidence" value="ECO:0007669"/>
    <property type="project" value="UniProtKB-UniPathway"/>
</dbReference>
<accession>A0A363UK19</accession>
<dbReference type="InterPro" id="IPR012907">
    <property type="entry name" value="Peptidase_S11_C"/>
</dbReference>
<evidence type="ECO:0000256" key="16">
    <source>
        <dbReference type="SAM" id="SignalP"/>
    </source>
</evidence>
<dbReference type="Gene3D" id="2.60.410.10">
    <property type="entry name" value="D-Ala-D-Ala carboxypeptidase, C-terminal domain"/>
    <property type="match status" value="1"/>
</dbReference>
<dbReference type="Gene3D" id="3.40.710.10">
    <property type="entry name" value="DD-peptidase/beta-lactamase superfamily"/>
    <property type="match status" value="1"/>
</dbReference>
<feature type="active site" description="Acyl-ester intermediate" evidence="13">
    <location>
        <position position="63"/>
    </location>
</feature>
<keyword evidence="11" id="KW-0961">Cell wall biogenesis/degradation</keyword>
<reference evidence="18 19" key="1">
    <citation type="submission" date="2018-05" db="EMBL/GenBank/DDBJ databases">
        <title>Abyssibacter profundi OUC007T gen. nov., sp. nov, a marine bacterium isolated from seawater of the Mariana Trench.</title>
        <authorList>
            <person name="Zhou S."/>
        </authorList>
    </citation>
    <scope>NUCLEOTIDE SEQUENCE [LARGE SCALE GENOMIC DNA]</scope>
    <source>
        <strain evidence="18 19">OUC007</strain>
    </source>
</reference>